<dbReference type="InterPro" id="IPR005702">
    <property type="entry name" value="Wzc-like_C"/>
</dbReference>
<proteinExistence type="inferred from homology"/>
<evidence type="ECO:0000313" key="11">
    <source>
        <dbReference type="Proteomes" id="UP000565628"/>
    </source>
</evidence>
<dbReference type="GO" id="GO:0005886">
    <property type="term" value="C:plasma membrane"/>
    <property type="evidence" value="ECO:0007669"/>
    <property type="project" value="TreeGrafter"/>
</dbReference>
<evidence type="ECO:0000256" key="3">
    <source>
        <dbReference type="ARBA" id="ARBA00022679"/>
    </source>
</evidence>
<dbReference type="InterPro" id="IPR025669">
    <property type="entry name" value="AAA_dom"/>
</dbReference>
<keyword evidence="7" id="KW-0829">Tyrosine-protein kinase</keyword>
<evidence type="ECO:0000256" key="2">
    <source>
        <dbReference type="ARBA" id="ARBA00011903"/>
    </source>
</evidence>
<evidence type="ECO:0000256" key="6">
    <source>
        <dbReference type="ARBA" id="ARBA00022840"/>
    </source>
</evidence>
<dbReference type="Gene3D" id="3.40.50.300">
    <property type="entry name" value="P-loop containing nucleotide triphosphate hydrolases"/>
    <property type="match status" value="1"/>
</dbReference>
<dbReference type="GO" id="GO:0004715">
    <property type="term" value="F:non-membrane spanning protein tyrosine kinase activity"/>
    <property type="evidence" value="ECO:0007669"/>
    <property type="project" value="UniProtKB-EC"/>
</dbReference>
<comment type="caution">
    <text evidence="10">The sequence shown here is derived from an EMBL/GenBank/DDBJ whole genome shotgun (WGS) entry which is preliminary data.</text>
</comment>
<organism evidence="10 11">
    <name type="scientific">Listeria booriae</name>
    <dbReference type="NCBI Taxonomy" id="1552123"/>
    <lineage>
        <taxon>Bacteria</taxon>
        <taxon>Bacillati</taxon>
        <taxon>Bacillota</taxon>
        <taxon>Bacilli</taxon>
        <taxon>Bacillales</taxon>
        <taxon>Listeriaceae</taxon>
        <taxon>Listeria</taxon>
    </lineage>
</organism>
<evidence type="ECO:0000256" key="4">
    <source>
        <dbReference type="ARBA" id="ARBA00022741"/>
    </source>
</evidence>
<dbReference type="NCBIfam" id="TIGR01007">
    <property type="entry name" value="eps_fam"/>
    <property type="match status" value="1"/>
</dbReference>
<evidence type="ECO:0000313" key="10">
    <source>
        <dbReference type="EMBL" id="MBC2310564.1"/>
    </source>
</evidence>
<keyword evidence="5 10" id="KW-0418">Kinase</keyword>
<dbReference type="CDD" id="cd05387">
    <property type="entry name" value="BY-kinase"/>
    <property type="match status" value="1"/>
</dbReference>
<evidence type="ECO:0000256" key="1">
    <source>
        <dbReference type="ARBA" id="ARBA00007316"/>
    </source>
</evidence>
<protein>
    <recommendedName>
        <fullName evidence="2">non-specific protein-tyrosine kinase</fullName>
        <ecNumber evidence="2">2.7.10.2</ecNumber>
    </recommendedName>
</protein>
<evidence type="ECO:0000256" key="8">
    <source>
        <dbReference type="ARBA" id="ARBA00051245"/>
    </source>
</evidence>
<dbReference type="PANTHER" id="PTHR32309:SF13">
    <property type="entry name" value="FERRIC ENTEROBACTIN TRANSPORT PROTEIN FEPE"/>
    <property type="match status" value="1"/>
</dbReference>
<dbReference type="AlphaFoldDB" id="A0A7X0ZU54"/>
<dbReference type="SUPFAM" id="SSF52540">
    <property type="entry name" value="P-loop containing nucleoside triphosphate hydrolases"/>
    <property type="match status" value="1"/>
</dbReference>
<keyword evidence="3" id="KW-0808">Transferase</keyword>
<dbReference type="InterPro" id="IPR050445">
    <property type="entry name" value="Bact_polysacc_biosynth/exp"/>
</dbReference>
<dbReference type="EC" id="2.7.10.2" evidence="2"/>
<dbReference type="InterPro" id="IPR027417">
    <property type="entry name" value="P-loop_NTPase"/>
</dbReference>
<keyword evidence="6" id="KW-0067">ATP-binding</keyword>
<gene>
    <name evidence="10" type="ORF">HCJ81_06665</name>
</gene>
<reference evidence="10 11" key="1">
    <citation type="submission" date="2020-03" db="EMBL/GenBank/DDBJ databases">
        <title>Soil Listeria distribution.</title>
        <authorList>
            <person name="Liao J."/>
            <person name="Wiedmann M."/>
        </authorList>
    </citation>
    <scope>NUCLEOTIDE SEQUENCE [LARGE SCALE GENOMIC DNA]</scope>
    <source>
        <strain evidence="10 11">FSL L7-0039</strain>
    </source>
</reference>
<keyword evidence="4" id="KW-0547">Nucleotide-binding</keyword>
<comment type="similarity">
    <text evidence="1">Belongs to the CpsD/CapB family.</text>
</comment>
<evidence type="ECO:0000256" key="5">
    <source>
        <dbReference type="ARBA" id="ARBA00022777"/>
    </source>
</evidence>
<sequence>MRKVKNKDDKKLTVFTQRNTAIAEQFRIIRTSLQFLAEKRSAKRFMVTSSASGEGKSVVIANLAAFFAQQEKRVLIIDGDLRRPTQNEIFQVENYYGFTDILKDGVDVRKVIQKTEVENLDVLVSGIVPHNPAELLASFDFETFFAELDVDYDFIFVDAPPAILADTPIIASKVDGVIVVVALHSVKRSKLEQTIRSVRSSGANVVGIICNKAKRTKKTAYYYKQ</sequence>
<evidence type="ECO:0000259" key="9">
    <source>
        <dbReference type="Pfam" id="PF13614"/>
    </source>
</evidence>
<accession>A0A7X0ZU54</accession>
<dbReference type="Proteomes" id="UP000565628">
    <property type="component" value="Unassembled WGS sequence"/>
</dbReference>
<dbReference type="PANTHER" id="PTHR32309">
    <property type="entry name" value="TYROSINE-PROTEIN KINASE"/>
    <property type="match status" value="1"/>
</dbReference>
<name>A0A7X0ZU54_9LIST</name>
<evidence type="ECO:0000256" key="7">
    <source>
        <dbReference type="ARBA" id="ARBA00023137"/>
    </source>
</evidence>
<feature type="domain" description="AAA" evidence="9">
    <location>
        <begin position="51"/>
        <end position="198"/>
    </location>
</feature>
<dbReference type="EMBL" id="JAASWV010000007">
    <property type="protein sequence ID" value="MBC2310564.1"/>
    <property type="molecule type" value="Genomic_DNA"/>
</dbReference>
<dbReference type="Pfam" id="PF13614">
    <property type="entry name" value="AAA_31"/>
    <property type="match status" value="1"/>
</dbReference>
<comment type="catalytic activity">
    <reaction evidence="8">
        <text>L-tyrosyl-[protein] + ATP = O-phospho-L-tyrosyl-[protein] + ADP + H(+)</text>
        <dbReference type="Rhea" id="RHEA:10596"/>
        <dbReference type="Rhea" id="RHEA-COMP:10136"/>
        <dbReference type="Rhea" id="RHEA-COMP:20101"/>
        <dbReference type="ChEBI" id="CHEBI:15378"/>
        <dbReference type="ChEBI" id="CHEBI:30616"/>
        <dbReference type="ChEBI" id="CHEBI:46858"/>
        <dbReference type="ChEBI" id="CHEBI:61978"/>
        <dbReference type="ChEBI" id="CHEBI:456216"/>
        <dbReference type="EC" id="2.7.10.2"/>
    </reaction>
</comment>
<dbReference type="GO" id="GO:0005524">
    <property type="term" value="F:ATP binding"/>
    <property type="evidence" value="ECO:0007669"/>
    <property type="project" value="UniProtKB-KW"/>
</dbReference>
<dbReference type="RefSeq" id="WP_185641814.1">
    <property type="nucleotide sequence ID" value="NZ_JAASWV010000007.1"/>
</dbReference>